<dbReference type="InterPro" id="IPR002364">
    <property type="entry name" value="Quin_OxRdtase/zeta-crystal_CS"/>
</dbReference>
<dbReference type="GO" id="GO:0008270">
    <property type="term" value="F:zinc ion binding"/>
    <property type="evidence" value="ECO:0007669"/>
    <property type="project" value="InterPro"/>
</dbReference>
<dbReference type="EMBL" id="OBDO01000001">
    <property type="protein sequence ID" value="SNX94738.1"/>
    <property type="molecule type" value="Genomic_DNA"/>
</dbReference>
<dbReference type="InterPro" id="IPR011032">
    <property type="entry name" value="GroES-like_sf"/>
</dbReference>
<evidence type="ECO:0000259" key="1">
    <source>
        <dbReference type="SMART" id="SM00829"/>
    </source>
</evidence>
<feature type="domain" description="Enoyl reductase (ER)" evidence="1">
    <location>
        <begin position="33"/>
        <end position="341"/>
    </location>
</feature>
<dbReference type="Proteomes" id="UP000219514">
    <property type="component" value="Unassembled WGS sequence"/>
</dbReference>
<accession>A0A285E6L0</accession>
<protein>
    <submittedName>
        <fullName evidence="2">NADPH:quinone reductase</fullName>
    </submittedName>
</protein>
<dbReference type="PANTHER" id="PTHR44013:SF1">
    <property type="entry name" value="ZINC-TYPE ALCOHOL DEHYDROGENASE-LIKE PROTEIN C16A3.02C"/>
    <property type="match status" value="1"/>
</dbReference>
<reference evidence="2 3" key="1">
    <citation type="submission" date="2017-09" db="EMBL/GenBank/DDBJ databases">
        <authorList>
            <person name="Ehlers B."/>
            <person name="Leendertz F.H."/>
        </authorList>
    </citation>
    <scope>NUCLEOTIDE SEQUENCE [LARGE SCALE GENOMIC DNA]</scope>
    <source>
        <strain evidence="2 3">DSM 46844</strain>
    </source>
</reference>
<dbReference type="SMART" id="SM00829">
    <property type="entry name" value="PKS_ER"/>
    <property type="match status" value="1"/>
</dbReference>
<dbReference type="AlphaFoldDB" id="A0A285E6L0"/>
<dbReference type="Gene3D" id="3.40.50.720">
    <property type="entry name" value="NAD(P)-binding Rossmann-like Domain"/>
    <property type="match status" value="1"/>
</dbReference>
<dbReference type="PANTHER" id="PTHR44013">
    <property type="entry name" value="ZINC-TYPE ALCOHOL DEHYDROGENASE-LIKE PROTEIN C16A3.02C"/>
    <property type="match status" value="1"/>
</dbReference>
<evidence type="ECO:0000313" key="3">
    <source>
        <dbReference type="Proteomes" id="UP000219514"/>
    </source>
</evidence>
<dbReference type="PROSITE" id="PS01162">
    <property type="entry name" value="QOR_ZETA_CRYSTAL"/>
    <property type="match status" value="1"/>
</dbReference>
<dbReference type="InterPro" id="IPR013154">
    <property type="entry name" value="ADH-like_N"/>
</dbReference>
<proteinExistence type="predicted"/>
<dbReference type="SUPFAM" id="SSF51735">
    <property type="entry name" value="NAD(P)-binding Rossmann-fold domains"/>
    <property type="match status" value="1"/>
</dbReference>
<dbReference type="CDD" id="cd08267">
    <property type="entry name" value="MDR1"/>
    <property type="match status" value="1"/>
</dbReference>
<dbReference type="RefSeq" id="WP_311712012.1">
    <property type="nucleotide sequence ID" value="NZ_JACHXB010000001.1"/>
</dbReference>
<evidence type="ECO:0000313" key="2">
    <source>
        <dbReference type="EMBL" id="SNX94738.1"/>
    </source>
</evidence>
<sequence>MQDERVEEPATPVAGGAAMTAVLQERYGPEPERVLRVAQLPRPVAGDGEVLVRVSATSVDRGTWHVMAGLPYPVRLAGFGLRRPTGPNPGRNLAGTVVAVGAGVDEFAPGDEVFGVGRGTFAEYALARPGKLAPAPARLSPAEAAATPVSGLTALQAVRDHGRVQAGERVLVIGASGGVGTFAVQLAKAAGAEVTATCRTDKLAAVRTLGADDVLDHAEQDVTAGGHRYDVVLDIGGNRRLTGLRRVLTSRGRLVIVGGENGGRWLGGTDRQLRAQALSPFVAHQLGTFVASENAADLRALAGLVEAGQVTPVLDRTYPLADTAAAIRRLLDGDGVGKVVVSVP</sequence>
<dbReference type="Pfam" id="PF13602">
    <property type="entry name" value="ADH_zinc_N_2"/>
    <property type="match status" value="1"/>
</dbReference>
<dbReference type="InterPro" id="IPR052733">
    <property type="entry name" value="Chloroplast_QOR"/>
</dbReference>
<dbReference type="InterPro" id="IPR036291">
    <property type="entry name" value="NAD(P)-bd_dom_sf"/>
</dbReference>
<organism evidence="2 3">
    <name type="scientific">Geodermatophilus sabuli</name>
    <dbReference type="NCBI Taxonomy" id="1564158"/>
    <lineage>
        <taxon>Bacteria</taxon>
        <taxon>Bacillati</taxon>
        <taxon>Actinomycetota</taxon>
        <taxon>Actinomycetes</taxon>
        <taxon>Geodermatophilales</taxon>
        <taxon>Geodermatophilaceae</taxon>
        <taxon>Geodermatophilus</taxon>
    </lineage>
</organism>
<dbReference type="Pfam" id="PF08240">
    <property type="entry name" value="ADH_N"/>
    <property type="match status" value="1"/>
</dbReference>
<dbReference type="Gene3D" id="3.90.180.10">
    <property type="entry name" value="Medium-chain alcohol dehydrogenases, catalytic domain"/>
    <property type="match status" value="1"/>
</dbReference>
<name>A0A285E6L0_9ACTN</name>
<dbReference type="InterPro" id="IPR020843">
    <property type="entry name" value="ER"/>
</dbReference>
<keyword evidence="3" id="KW-1185">Reference proteome</keyword>
<dbReference type="SUPFAM" id="SSF50129">
    <property type="entry name" value="GroES-like"/>
    <property type="match status" value="1"/>
</dbReference>
<gene>
    <name evidence="2" type="ORF">SAMN06893097_101535</name>
</gene>
<dbReference type="GO" id="GO:0016491">
    <property type="term" value="F:oxidoreductase activity"/>
    <property type="evidence" value="ECO:0007669"/>
    <property type="project" value="InterPro"/>
</dbReference>